<dbReference type="SUPFAM" id="SSF101478">
    <property type="entry name" value="ADP-ribosylglycohydrolase"/>
    <property type="match status" value="1"/>
</dbReference>
<dbReference type="GO" id="GO:0046872">
    <property type="term" value="F:metal ion binding"/>
    <property type="evidence" value="ECO:0007669"/>
    <property type="project" value="UniProtKB-KW"/>
</dbReference>
<keyword evidence="10 25" id="KW-0479">Metal-binding</keyword>
<evidence type="ECO:0000256" key="6">
    <source>
        <dbReference type="ARBA" id="ARBA00011245"/>
    </source>
</evidence>
<feature type="binding site" evidence="25">
    <location>
        <position position="63"/>
    </location>
    <ligand>
        <name>Mg(2+)</name>
        <dbReference type="ChEBI" id="CHEBI:18420"/>
        <label>1</label>
    </ligand>
</feature>
<dbReference type="GO" id="GO:0005634">
    <property type="term" value="C:nucleus"/>
    <property type="evidence" value="ECO:0007669"/>
    <property type="project" value="UniProtKB-SubCell"/>
</dbReference>
<feature type="binding site" evidence="25">
    <location>
        <position position="64"/>
    </location>
    <ligand>
        <name>Mg(2+)</name>
        <dbReference type="ChEBI" id="CHEBI:18420"/>
        <label>1</label>
    </ligand>
</feature>
<comment type="catalytic activity">
    <reaction evidence="24">
        <text>alpha-NAD(+) + H2O = ADP-D-ribose + nicotinamide + H(+)</text>
        <dbReference type="Rhea" id="RHEA:68792"/>
        <dbReference type="ChEBI" id="CHEBI:15377"/>
        <dbReference type="ChEBI" id="CHEBI:15378"/>
        <dbReference type="ChEBI" id="CHEBI:17154"/>
        <dbReference type="ChEBI" id="CHEBI:57967"/>
        <dbReference type="ChEBI" id="CHEBI:77017"/>
    </reaction>
</comment>
<dbReference type="InterPro" id="IPR050792">
    <property type="entry name" value="ADP-ribosylglycohydrolase"/>
</dbReference>
<dbReference type="PANTHER" id="PTHR16222">
    <property type="entry name" value="ADP-RIBOSYLGLYCOHYDROLASE"/>
    <property type="match status" value="1"/>
</dbReference>
<evidence type="ECO:0000256" key="25">
    <source>
        <dbReference type="PIRSR" id="PIRSR605502-1"/>
    </source>
</evidence>
<keyword evidence="13 25" id="KW-0460">Magnesium</keyword>
<keyword evidence="28" id="KW-1185">Reference proteome</keyword>
<evidence type="ECO:0000256" key="12">
    <source>
        <dbReference type="ARBA" id="ARBA00022801"/>
    </source>
</evidence>
<comment type="similarity">
    <text evidence="5">Belongs to the ADP-ribosylglycohydrolase family.</text>
</comment>
<sequence>MSCAKLITRFRGSMVGAVIGDCIGACFEMNDEECTKSNILKTIAHIENVKAGKRRKFGEYIYTDDTAMARSVAESLIDNKGFNAKDMAKRFSEEYMREPRRGYGGNVITVFKLLQDPQLEDVFEPARRQFDGQGSFGNGGAMRIVPAPLFSYNKDIEFLQNLTRQITEITHSHYQAIQGTILESLAIYIALHTDNTIPLDTDHYLQQLKKHMNTLEEEGLAQESEKNDKPYCYKLDKMKEYLEQEEVSIDELNEVLGNDVSALGSVPAAIYSFLRSSKPFTDELEDRNGFEKTIIYAISMKGDTDTIASMAGAIAGAYYGIKSIPDSWQHSCEGAIDASKYADKLIDISEELK</sequence>
<dbReference type="GO" id="GO:0005694">
    <property type="term" value="C:chromosome"/>
    <property type="evidence" value="ECO:0007669"/>
    <property type="project" value="UniProtKB-SubCell"/>
</dbReference>
<dbReference type="GO" id="GO:0140290">
    <property type="term" value="P:peptidyl-serine ADP-deribosylation"/>
    <property type="evidence" value="ECO:0007669"/>
    <property type="project" value="UniProtKB-ARBA"/>
</dbReference>
<evidence type="ECO:0000256" key="15">
    <source>
        <dbReference type="ARBA" id="ARBA00023204"/>
    </source>
</evidence>
<evidence type="ECO:0000256" key="17">
    <source>
        <dbReference type="ARBA" id="ARBA00041057"/>
    </source>
</evidence>
<proteinExistence type="inferred from homology"/>
<evidence type="ECO:0000256" key="19">
    <source>
        <dbReference type="ARBA" id="ARBA00042471"/>
    </source>
</evidence>
<feature type="binding site" evidence="25">
    <location>
        <position position="306"/>
    </location>
    <ligand>
        <name>Mg(2+)</name>
        <dbReference type="ChEBI" id="CHEBI:18420"/>
        <label>1</label>
    </ligand>
</feature>
<feature type="binding site" evidence="25">
    <location>
        <position position="65"/>
    </location>
    <ligand>
        <name>Mg(2+)</name>
        <dbReference type="ChEBI" id="CHEBI:18420"/>
        <label>1</label>
    </ligand>
</feature>
<dbReference type="Proteomes" id="UP000030746">
    <property type="component" value="Unassembled WGS sequence"/>
</dbReference>
<keyword evidence="8" id="KW-0158">Chromosome</keyword>
<dbReference type="EC" id="3.2.1.143" evidence="7"/>
<evidence type="ECO:0000256" key="8">
    <source>
        <dbReference type="ARBA" id="ARBA00022454"/>
    </source>
</evidence>
<protein>
    <recommendedName>
        <fullName evidence="17">ADP-ribosylhydrolase ARH3</fullName>
        <ecNumber evidence="7">3.2.1.143</ecNumber>
    </recommendedName>
    <alternativeName>
        <fullName evidence="18">ADP-ribose glycohydrolase ARH3</fullName>
    </alternativeName>
    <alternativeName>
        <fullName evidence="19">ADP-ribosylhydrolase 3</fullName>
    </alternativeName>
    <alternativeName>
        <fullName evidence="22">O-acetyl-ADP-ribose deacetylase ARH3</fullName>
    </alternativeName>
    <alternativeName>
        <fullName evidence="23">Poly(ADP-ribose) glycohydrolase ARH3</fullName>
    </alternativeName>
    <alternativeName>
        <fullName evidence="21">[Protein ADP-ribosylarginine] hydrolase-like protein 2</fullName>
    </alternativeName>
    <alternativeName>
        <fullName evidence="20">[Protein ADP-ribosylserine] hydrolase</fullName>
    </alternativeName>
</protein>
<evidence type="ECO:0000256" key="21">
    <source>
        <dbReference type="ARBA" id="ARBA00042850"/>
    </source>
</evidence>
<dbReference type="PANTHER" id="PTHR16222:SF24">
    <property type="entry name" value="ADP-RIBOSYLHYDROLASE ARH3"/>
    <property type="match status" value="1"/>
</dbReference>
<gene>
    <name evidence="27" type="ORF">LOTGIDRAFT_117396</name>
</gene>
<evidence type="ECO:0000256" key="1">
    <source>
        <dbReference type="ARBA" id="ARBA00004123"/>
    </source>
</evidence>
<evidence type="ECO:0000256" key="4">
    <source>
        <dbReference type="ARBA" id="ARBA00004496"/>
    </source>
</evidence>
<evidence type="ECO:0000256" key="18">
    <source>
        <dbReference type="ARBA" id="ARBA00042398"/>
    </source>
</evidence>
<evidence type="ECO:0000256" key="10">
    <source>
        <dbReference type="ARBA" id="ARBA00022723"/>
    </source>
</evidence>
<feature type="binding site" evidence="25">
    <location>
        <position position="303"/>
    </location>
    <ligand>
        <name>Mg(2+)</name>
        <dbReference type="ChEBI" id="CHEBI:18420"/>
        <label>1</label>
    </ligand>
</feature>
<dbReference type="GO" id="GO:0004649">
    <property type="term" value="F:poly(ADP-ribose) glycohydrolase activity"/>
    <property type="evidence" value="ECO:0007669"/>
    <property type="project" value="UniProtKB-EC"/>
</dbReference>
<evidence type="ECO:0000256" key="23">
    <source>
        <dbReference type="ARBA" id="ARBA00043193"/>
    </source>
</evidence>
<dbReference type="AlphaFoldDB" id="V4AMY1"/>
<evidence type="ECO:0000313" key="27">
    <source>
        <dbReference type="EMBL" id="ESO94966.1"/>
    </source>
</evidence>
<dbReference type="OrthoDB" id="410104at2759"/>
<keyword evidence="11" id="KW-0227">DNA damage</keyword>
<evidence type="ECO:0000256" key="2">
    <source>
        <dbReference type="ARBA" id="ARBA00004286"/>
    </source>
</evidence>
<organism evidence="27 28">
    <name type="scientific">Lottia gigantea</name>
    <name type="common">Giant owl limpet</name>
    <dbReference type="NCBI Taxonomy" id="225164"/>
    <lineage>
        <taxon>Eukaryota</taxon>
        <taxon>Metazoa</taxon>
        <taxon>Spiralia</taxon>
        <taxon>Lophotrochozoa</taxon>
        <taxon>Mollusca</taxon>
        <taxon>Gastropoda</taxon>
        <taxon>Patellogastropoda</taxon>
        <taxon>Lottioidea</taxon>
        <taxon>Lottiidae</taxon>
        <taxon>Lottia</taxon>
    </lineage>
</organism>
<keyword evidence="16" id="KW-0539">Nucleus</keyword>
<dbReference type="InterPro" id="IPR036705">
    <property type="entry name" value="Ribosyl_crysJ1_sf"/>
</dbReference>
<evidence type="ECO:0000256" key="5">
    <source>
        <dbReference type="ARBA" id="ARBA00010702"/>
    </source>
</evidence>
<evidence type="ECO:0000256" key="22">
    <source>
        <dbReference type="ARBA" id="ARBA00043187"/>
    </source>
</evidence>
<evidence type="ECO:0000256" key="26">
    <source>
        <dbReference type="SAM" id="Coils"/>
    </source>
</evidence>
<evidence type="ECO:0000256" key="7">
    <source>
        <dbReference type="ARBA" id="ARBA00012255"/>
    </source>
</evidence>
<dbReference type="GeneID" id="20231489"/>
<accession>V4AMY1</accession>
<evidence type="ECO:0000256" key="3">
    <source>
        <dbReference type="ARBA" id="ARBA00004305"/>
    </source>
</evidence>
<evidence type="ECO:0000256" key="13">
    <source>
        <dbReference type="ARBA" id="ARBA00022842"/>
    </source>
</evidence>
<dbReference type="GO" id="GO:0005759">
    <property type="term" value="C:mitochondrial matrix"/>
    <property type="evidence" value="ECO:0007669"/>
    <property type="project" value="UniProtKB-SubCell"/>
</dbReference>
<dbReference type="FunFam" id="1.10.4080.10:FF:000001">
    <property type="entry name" value="ADP-ribose glycohydrolase ARH3"/>
    <property type="match status" value="1"/>
</dbReference>
<dbReference type="Gene3D" id="1.10.4080.10">
    <property type="entry name" value="ADP-ribosylation/Crystallin J1"/>
    <property type="match status" value="1"/>
</dbReference>
<dbReference type="OMA" id="HMEHVEA"/>
<dbReference type="Pfam" id="PF03747">
    <property type="entry name" value="ADP_ribosyl_GH"/>
    <property type="match status" value="1"/>
</dbReference>
<dbReference type="EMBL" id="KB201701">
    <property type="protein sequence ID" value="ESO94966.1"/>
    <property type="molecule type" value="Genomic_DNA"/>
</dbReference>
<keyword evidence="26" id="KW-0175">Coiled coil</keyword>
<comment type="cofactor">
    <cofactor evidence="25">
        <name>Mg(2+)</name>
        <dbReference type="ChEBI" id="CHEBI:18420"/>
    </cofactor>
    <text evidence="25">Binds 2 magnesium ions per subunit.</text>
</comment>
<reference evidence="27 28" key="1">
    <citation type="journal article" date="2013" name="Nature">
        <title>Insights into bilaterian evolution from three spiralian genomes.</title>
        <authorList>
            <person name="Simakov O."/>
            <person name="Marletaz F."/>
            <person name="Cho S.J."/>
            <person name="Edsinger-Gonzales E."/>
            <person name="Havlak P."/>
            <person name="Hellsten U."/>
            <person name="Kuo D.H."/>
            <person name="Larsson T."/>
            <person name="Lv J."/>
            <person name="Arendt D."/>
            <person name="Savage R."/>
            <person name="Osoegawa K."/>
            <person name="de Jong P."/>
            <person name="Grimwood J."/>
            <person name="Chapman J.A."/>
            <person name="Shapiro H."/>
            <person name="Aerts A."/>
            <person name="Otillar R.P."/>
            <person name="Terry A.Y."/>
            <person name="Boore J.L."/>
            <person name="Grigoriev I.V."/>
            <person name="Lindberg D.R."/>
            <person name="Seaver E.C."/>
            <person name="Weisblat D.A."/>
            <person name="Putnam N.H."/>
            <person name="Rokhsar D.S."/>
        </authorList>
    </citation>
    <scope>NUCLEOTIDE SEQUENCE [LARGE SCALE GENOMIC DNA]</scope>
</reference>
<keyword evidence="12" id="KW-0378">Hydrolase</keyword>
<feature type="coiled-coil region" evidence="26">
    <location>
        <begin position="205"/>
        <end position="255"/>
    </location>
</feature>
<comment type="subunit">
    <text evidence="6">Monomer.</text>
</comment>
<evidence type="ECO:0000256" key="20">
    <source>
        <dbReference type="ARBA" id="ARBA00042722"/>
    </source>
</evidence>
<keyword evidence="14" id="KW-0496">Mitochondrion</keyword>
<keyword evidence="15" id="KW-0234">DNA repair</keyword>
<evidence type="ECO:0000313" key="28">
    <source>
        <dbReference type="Proteomes" id="UP000030746"/>
    </source>
</evidence>
<evidence type="ECO:0000256" key="14">
    <source>
        <dbReference type="ARBA" id="ARBA00023128"/>
    </source>
</evidence>
<dbReference type="CTD" id="20231489"/>
<keyword evidence="9" id="KW-0963">Cytoplasm</keyword>
<dbReference type="InterPro" id="IPR005502">
    <property type="entry name" value="Ribosyl_crysJ1"/>
</dbReference>
<dbReference type="KEGG" id="lgi:LOTGIDRAFT_117396"/>
<dbReference type="GO" id="GO:0006281">
    <property type="term" value="P:DNA repair"/>
    <property type="evidence" value="ECO:0007669"/>
    <property type="project" value="UniProtKB-KW"/>
</dbReference>
<dbReference type="RefSeq" id="XP_009054171.1">
    <property type="nucleotide sequence ID" value="XM_009055923.1"/>
</dbReference>
<evidence type="ECO:0000256" key="24">
    <source>
        <dbReference type="ARBA" id="ARBA00049015"/>
    </source>
</evidence>
<evidence type="ECO:0000256" key="11">
    <source>
        <dbReference type="ARBA" id="ARBA00022763"/>
    </source>
</evidence>
<comment type="subcellular location">
    <subcellularLocation>
        <location evidence="2">Chromosome</location>
    </subcellularLocation>
    <subcellularLocation>
        <location evidence="4">Cytoplasm</location>
    </subcellularLocation>
    <subcellularLocation>
        <location evidence="3">Mitochondrion matrix</location>
    </subcellularLocation>
    <subcellularLocation>
        <location evidence="1">Nucleus</location>
    </subcellularLocation>
</comment>
<evidence type="ECO:0000256" key="16">
    <source>
        <dbReference type="ARBA" id="ARBA00023242"/>
    </source>
</evidence>
<evidence type="ECO:0000256" key="9">
    <source>
        <dbReference type="ARBA" id="ARBA00022490"/>
    </source>
</evidence>
<dbReference type="HOGENOM" id="CLU_024566_8_2_1"/>
<feature type="binding site" evidence="25">
    <location>
        <position position="305"/>
    </location>
    <ligand>
        <name>Mg(2+)</name>
        <dbReference type="ChEBI" id="CHEBI:18420"/>
        <label>2</label>
    </ligand>
</feature>
<dbReference type="STRING" id="225164.V4AMY1"/>
<name>V4AMY1_LOTGI</name>